<proteinExistence type="predicted"/>
<name>A0A3M2HVY6_9GAMM</name>
<protein>
    <submittedName>
        <fullName evidence="1">Uncharacterized protein</fullName>
    </submittedName>
</protein>
<evidence type="ECO:0000313" key="1">
    <source>
        <dbReference type="EMBL" id="RMH91973.1"/>
    </source>
</evidence>
<comment type="caution">
    <text evidence="1">The sequence shown here is derived from an EMBL/GenBank/DDBJ whole genome shotgun (WGS) entry which is preliminary data.</text>
</comment>
<accession>A0A3M2HVY6</accession>
<dbReference type="Proteomes" id="UP000269774">
    <property type="component" value="Unassembled WGS sequence"/>
</dbReference>
<reference evidence="1 2" key="1">
    <citation type="submission" date="2018-10" db="EMBL/GenBank/DDBJ databases">
        <title>Pseudomonas zhaodongensis NEAU-ST5-21(T) genome.</title>
        <authorList>
            <person name="Peng J."/>
            <person name="Liu Z.-P."/>
        </authorList>
    </citation>
    <scope>NUCLEOTIDE SEQUENCE [LARGE SCALE GENOMIC DNA]</scope>
    <source>
        <strain evidence="1 2">NEAU-ST5-21</strain>
    </source>
</reference>
<dbReference type="RefSeq" id="WP_122163930.1">
    <property type="nucleotide sequence ID" value="NZ_JAMOIB010000001.1"/>
</dbReference>
<gene>
    <name evidence="1" type="ORF">EA797_04360</name>
</gene>
<evidence type="ECO:0000313" key="2">
    <source>
        <dbReference type="Proteomes" id="UP000269774"/>
    </source>
</evidence>
<dbReference type="EMBL" id="RFFM01000001">
    <property type="protein sequence ID" value="RMH91973.1"/>
    <property type="molecule type" value="Genomic_DNA"/>
</dbReference>
<dbReference type="AlphaFoldDB" id="A0A3M2HVY6"/>
<keyword evidence="2" id="KW-1185">Reference proteome</keyword>
<organism evidence="1 2">
    <name type="scientific">Stutzerimonas zhaodongensis</name>
    <dbReference type="NCBI Taxonomy" id="1176257"/>
    <lineage>
        <taxon>Bacteria</taxon>
        <taxon>Pseudomonadati</taxon>
        <taxon>Pseudomonadota</taxon>
        <taxon>Gammaproteobacteria</taxon>
        <taxon>Pseudomonadales</taxon>
        <taxon>Pseudomonadaceae</taxon>
        <taxon>Stutzerimonas</taxon>
    </lineage>
</organism>
<sequence length="77" mass="8549">MSRLLPVCDAIAANAARYLFAGALQALREADSDEARLRASFVLNGHLDSLWECSLLSGHEWKEANAEVYTFVWGPRP</sequence>